<dbReference type="Proteomes" id="UP000325081">
    <property type="component" value="Unassembled WGS sequence"/>
</dbReference>
<gene>
    <name evidence="1" type="ORF">STAS_15962</name>
</gene>
<keyword evidence="2" id="KW-1185">Reference proteome</keyword>
<name>A0A5A7Q2T4_STRAF</name>
<evidence type="ECO:0000313" key="2">
    <source>
        <dbReference type="Proteomes" id="UP000325081"/>
    </source>
</evidence>
<sequence>MTCLFFLQSTGQDLLDHGALCNIIKAEKEIHLINVFAQLTRVNYPLILPHKRNSLLFASAWFVKCVDNSERRLFVSSQPDEISPIILSSTSTLRFLFPSRLDLPDALLSPAWAEKESMLFSGSSKCSGNKS</sequence>
<protein>
    <submittedName>
        <fullName evidence="1">HMG box-containing protein 1</fullName>
    </submittedName>
</protein>
<comment type="caution">
    <text evidence="1">The sequence shown here is derived from an EMBL/GenBank/DDBJ whole genome shotgun (WGS) entry which is preliminary data.</text>
</comment>
<dbReference type="AlphaFoldDB" id="A0A5A7Q2T4"/>
<reference evidence="2" key="1">
    <citation type="journal article" date="2019" name="Curr. Biol.">
        <title>Genome Sequence of Striga asiatica Provides Insight into the Evolution of Plant Parasitism.</title>
        <authorList>
            <person name="Yoshida S."/>
            <person name="Kim S."/>
            <person name="Wafula E.K."/>
            <person name="Tanskanen J."/>
            <person name="Kim Y.M."/>
            <person name="Honaas L."/>
            <person name="Yang Z."/>
            <person name="Spallek T."/>
            <person name="Conn C.E."/>
            <person name="Ichihashi Y."/>
            <person name="Cheong K."/>
            <person name="Cui S."/>
            <person name="Der J.P."/>
            <person name="Gundlach H."/>
            <person name="Jiao Y."/>
            <person name="Hori C."/>
            <person name="Ishida J.K."/>
            <person name="Kasahara H."/>
            <person name="Kiba T."/>
            <person name="Kim M.S."/>
            <person name="Koo N."/>
            <person name="Laohavisit A."/>
            <person name="Lee Y.H."/>
            <person name="Lumba S."/>
            <person name="McCourt P."/>
            <person name="Mortimer J.C."/>
            <person name="Mutuku J.M."/>
            <person name="Nomura T."/>
            <person name="Sasaki-Sekimoto Y."/>
            <person name="Seto Y."/>
            <person name="Wang Y."/>
            <person name="Wakatake T."/>
            <person name="Sakakibara H."/>
            <person name="Demura T."/>
            <person name="Yamaguchi S."/>
            <person name="Yoneyama K."/>
            <person name="Manabe R.I."/>
            <person name="Nelson D.C."/>
            <person name="Schulman A.H."/>
            <person name="Timko M.P."/>
            <person name="dePamphilis C.W."/>
            <person name="Choi D."/>
            <person name="Shirasu K."/>
        </authorList>
    </citation>
    <scope>NUCLEOTIDE SEQUENCE [LARGE SCALE GENOMIC DNA]</scope>
    <source>
        <strain evidence="2">cv. UVA1</strain>
    </source>
</reference>
<proteinExistence type="predicted"/>
<dbReference type="EMBL" id="BKCP01005627">
    <property type="protein sequence ID" value="GER39344.1"/>
    <property type="molecule type" value="Genomic_DNA"/>
</dbReference>
<evidence type="ECO:0000313" key="1">
    <source>
        <dbReference type="EMBL" id="GER39344.1"/>
    </source>
</evidence>
<organism evidence="1 2">
    <name type="scientific">Striga asiatica</name>
    <name type="common">Asiatic witchweed</name>
    <name type="synonym">Buchnera asiatica</name>
    <dbReference type="NCBI Taxonomy" id="4170"/>
    <lineage>
        <taxon>Eukaryota</taxon>
        <taxon>Viridiplantae</taxon>
        <taxon>Streptophyta</taxon>
        <taxon>Embryophyta</taxon>
        <taxon>Tracheophyta</taxon>
        <taxon>Spermatophyta</taxon>
        <taxon>Magnoliopsida</taxon>
        <taxon>eudicotyledons</taxon>
        <taxon>Gunneridae</taxon>
        <taxon>Pentapetalae</taxon>
        <taxon>asterids</taxon>
        <taxon>lamiids</taxon>
        <taxon>Lamiales</taxon>
        <taxon>Orobanchaceae</taxon>
        <taxon>Buchnereae</taxon>
        <taxon>Striga</taxon>
    </lineage>
</organism>
<accession>A0A5A7Q2T4</accession>